<dbReference type="InterPro" id="IPR007185">
    <property type="entry name" value="DNA_pol_a/d/e_bsu"/>
</dbReference>
<evidence type="ECO:0000313" key="9">
    <source>
        <dbReference type="EMBL" id="KNE92062.1"/>
    </source>
</evidence>
<proteinExistence type="inferred from homology"/>
<comment type="subcellular location">
    <subcellularLocation>
        <location evidence="1">Nucleus</location>
    </subcellularLocation>
</comment>
<reference evidence="10" key="1">
    <citation type="submission" date="2014-03" db="EMBL/GenBank/DDBJ databases">
        <title>The Genome Sequence of Puccinia striiformis f. sp. tritici PST-78.</title>
        <authorList>
            <consortium name="The Broad Institute Genome Sequencing Platform"/>
            <person name="Cuomo C."/>
            <person name="Hulbert S."/>
            <person name="Chen X."/>
            <person name="Walker B."/>
            <person name="Young S.K."/>
            <person name="Zeng Q."/>
            <person name="Gargeya S."/>
            <person name="Fitzgerald M."/>
            <person name="Haas B."/>
            <person name="Abouelleil A."/>
            <person name="Alvarado L."/>
            <person name="Arachchi H.M."/>
            <person name="Berlin A.M."/>
            <person name="Chapman S.B."/>
            <person name="Goldberg J."/>
            <person name="Griggs A."/>
            <person name="Gujja S."/>
            <person name="Hansen M."/>
            <person name="Howarth C."/>
            <person name="Imamovic A."/>
            <person name="Larimer J."/>
            <person name="McCowan C."/>
            <person name="Montmayeur A."/>
            <person name="Murphy C."/>
            <person name="Neiman D."/>
            <person name="Pearson M."/>
            <person name="Priest M."/>
            <person name="Roberts A."/>
            <person name="Saif S."/>
            <person name="Shea T."/>
            <person name="Sisk P."/>
            <person name="Sykes S."/>
            <person name="Wortman J."/>
            <person name="Nusbaum C."/>
            <person name="Birren B."/>
        </authorList>
    </citation>
    <scope>NUCLEOTIDE SEQUENCE [LARGE SCALE GENOMIC DNA]</scope>
    <source>
        <strain evidence="10">race PST-78</strain>
    </source>
</reference>
<dbReference type="GO" id="GO:0042276">
    <property type="term" value="P:error-prone translesion synthesis"/>
    <property type="evidence" value="ECO:0007669"/>
    <property type="project" value="TreeGrafter"/>
</dbReference>
<evidence type="ECO:0000259" key="8">
    <source>
        <dbReference type="Pfam" id="PF04042"/>
    </source>
</evidence>
<dbReference type="STRING" id="1165861.A0A0L0UYE0"/>
<evidence type="ECO:0000256" key="2">
    <source>
        <dbReference type="ARBA" id="ARBA00009560"/>
    </source>
</evidence>
<dbReference type="GO" id="GO:0003677">
    <property type="term" value="F:DNA binding"/>
    <property type="evidence" value="ECO:0007669"/>
    <property type="project" value="UniProtKB-KW"/>
</dbReference>
<dbReference type="PANTHER" id="PTHR12708:SF0">
    <property type="entry name" value="DNA POLYMERASE EPSILON SUBUNIT 2"/>
    <property type="match status" value="1"/>
</dbReference>
<protein>
    <recommendedName>
        <fullName evidence="3">DNA polymerase epsilon subunit B</fullName>
    </recommendedName>
    <alternativeName>
        <fullName evidence="7">DNA polymerase II subunit 2</fullName>
    </alternativeName>
</protein>
<dbReference type="GO" id="GO:0008622">
    <property type="term" value="C:epsilon DNA polymerase complex"/>
    <property type="evidence" value="ECO:0007669"/>
    <property type="project" value="InterPro"/>
</dbReference>
<keyword evidence="4" id="KW-0235">DNA replication</keyword>
<evidence type="ECO:0000256" key="6">
    <source>
        <dbReference type="ARBA" id="ARBA00023242"/>
    </source>
</evidence>
<dbReference type="Pfam" id="PF04042">
    <property type="entry name" value="DNA_pol_E_B"/>
    <property type="match status" value="1"/>
</dbReference>
<gene>
    <name evidence="9" type="ORF">PSTG_14538</name>
</gene>
<organism evidence="9 10">
    <name type="scientific">Puccinia striiformis f. sp. tritici PST-78</name>
    <dbReference type="NCBI Taxonomy" id="1165861"/>
    <lineage>
        <taxon>Eukaryota</taxon>
        <taxon>Fungi</taxon>
        <taxon>Dikarya</taxon>
        <taxon>Basidiomycota</taxon>
        <taxon>Pucciniomycotina</taxon>
        <taxon>Pucciniomycetes</taxon>
        <taxon>Pucciniales</taxon>
        <taxon>Pucciniaceae</taxon>
        <taxon>Puccinia</taxon>
    </lineage>
</organism>
<accession>A0A0L0UYE0</accession>
<sequence length="104" mass="11913">MSQEIVISKQNLASKICRNVIEDLEDPTIAADEENIDITKFLVQTILDQAHLSPFPITASPVIWERDQALRLYPMPTCQGSYDPRWSRTDSVHFFGHRKVGWKG</sequence>
<dbReference type="AlphaFoldDB" id="A0A0L0UYE0"/>
<keyword evidence="6" id="KW-0539">Nucleus</keyword>
<evidence type="ECO:0000256" key="1">
    <source>
        <dbReference type="ARBA" id="ARBA00004123"/>
    </source>
</evidence>
<evidence type="ECO:0000256" key="4">
    <source>
        <dbReference type="ARBA" id="ARBA00022705"/>
    </source>
</evidence>
<comment type="similarity">
    <text evidence="2">Belongs to the DNA polymerase epsilon subunit B family.</text>
</comment>
<dbReference type="EMBL" id="AJIL01000177">
    <property type="protein sequence ID" value="KNE92062.1"/>
    <property type="molecule type" value="Genomic_DNA"/>
</dbReference>
<evidence type="ECO:0000256" key="3">
    <source>
        <dbReference type="ARBA" id="ARBA00016011"/>
    </source>
</evidence>
<name>A0A0L0UYE0_9BASI</name>
<keyword evidence="5" id="KW-0238">DNA-binding</keyword>
<evidence type="ECO:0000256" key="7">
    <source>
        <dbReference type="ARBA" id="ARBA00032930"/>
    </source>
</evidence>
<dbReference type="Proteomes" id="UP000054564">
    <property type="component" value="Unassembled WGS sequence"/>
</dbReference>
<comment type="caution">
    <text evidence="9">The sequence shown here is derived from an EMBL/GenBank/DDBJ whole genome shotgun (WGS) entry which is preliminary data.</text>
</comment>
<dbReference type="GO" id="GO:0006261">
    <property type="term" value="P:DNA-templated DNA replication"/>
    <property type="evidence" value="ECO:0007669"/>
    <property type="project" value="InterPro"/>
</dbReference>
<evidence type="ECO:0000313" key="10">
    <source>
        <dbReference type="Proteomes" id="UP000054564"/>
    </source>
</evidence>
<dbReference type="PANTHER" id="PTHR12708">
    <property type="entry name" value="DNA POLYMERASE EPSILON SUBUNIT B"/>
    <property type="match status" value="1"/>
</dbReference>
<feature type="domain" description="DNA polymerase alpha/delta/epsilon subunit B" evidence="8">
    <location>
        <begin position="2"/>
        <end position="78"/>
    </location>
</feature>
<evidence type="ECO:0000256" key="5">
    <source>
        <dbReference type="ARBA" id="ARBA00023125"/>
    </source>
</evidence>
<dbReference type="InterPro" id="IPR016266">
    <property type="entry name" value="POLE2"/>
</dbReference>
<keyword evidence="10" id="KW-1185">Reference proteome</keyword>